<dbReference type="GO" id="GO:0016779">
    <property type="term" value="F:nucleotidyltransferase activity"/>
    <property type="evidence" value="ECO:0007669"/>
    <property type="project" value="UniProtKB-KW"/>
</dbReference>
<dbReference type="KEGG" id="pais:PFX98_01275"/>
<keyword evidence="3" id="KW-0808">Transferase</keyword>
<dbReference type="AlphaFoldDB" id="A0AA95SLI9"/>
<dbReference type="Proteomes" id="UP001177769">
    <property type="component" value="Chromosome"/>
</dbReference>
<sequence length="406" mass="44911">MSSKPTAPDSALQQLAAAGFDVEVHQQHLLVHQVPYVNEAGVVKRGTVICKYVESGGQLLPPNANHGDSHQVWWQGEYPCYADRRRLAELENENQGQELFPGCTFNFRFSNKPVGVDHFQTHVEKVMHYVDLIQAQAGVLEPWSRAQAGGVKRSEDESVFQYPDSASARAEILMTSAQLAIGKVAIVGLGGTGSYVLDQLAKTPVPGIELFDGDLFEQHNAFRSPGAATEAEIDARLPKVEIYKRRYSAMHRGIVSHPYFLDEANVAELAEFSFVFVCVDRADARRLIFRFLQSRGIPFVDVGMNLQQVKGSLRLIGSCRATLVTPELNDHVDNSVPLGDGDDDALYRQNIQVADMNALNAQMAVMLWKQYCGFYQADFATVNMLFSVNQNMLAKTVAGLGERDEG</sequence>
<dbReference type="InterPro" id="IPR046741">
    <property type="entry name" value="DUF6791"/>
</dbReference>
<reference evidence="3" key="1">
    <citation type="submission" date="2023-01" db="EMBL/GenBank/DDBJ databases">
        <title>Whole genome sequence of Paucibacter sp. S2-9 isolated from pond sediment.</title>
        <authorList>
            <person name="Jung J.Y."/>
        </authorList>
    </citation>
    <scope>NUCLEOTIDE SEQUENCE</scope>
    <source>
        <strain evidence="3">S2-9</strain>
    </source>
</reference>
<keyword evidence="4" id="KW-1185">Reference proteome</keyword>
<dbReference type="NCBIfam" id="NF004804">
    <property type="entry name" value="PRK06153.1-3"/>
    <property type="match status" value="1"/>
</dbReference>
<dbReference type="RefSeq" id="WP_285233356.1">
    <property type="nucleotide sequence ID" value="NZ_CP116346.1"/>
</dbReference>
<dbReference type="EMBL" id="CP116346">
    <property type="protein sequence ID" value="WIT12263.1"/>
    <property type="molecule type" value="Genomic_DNA"/>
</dbReference>
<evidence type="ECO:0000259" key="2">
    <source>
        <dbReference type="Pfam" id="PF20590"/>
    </source>
</evidence>
<name>A0AA95SLI9_9BURK</name>
<dbReference type="InterPro" id="IPR035985">
    <property type="entry name" value="Ubiquitin-activating_enz"/>
</dbReference>
<accession>A0AA95SLI9</accession>
<dbReference type="InterPro" id="IPR000594">
    <property type="entry name" value="ThiF_NAD_FAD-bd"/>
</dbReference>
<protein>
    <submittedName>
        <fullName evidence="3">ThiF family adenylyltransferase</fullName>
    </submittedName>
</protein>
<keyword evidence="3" id="KW-0548">Nucleotidyltransferase</keyword>
<organism evidence="3 4">
    <name type="scientific">Paucibacter sediminis</name>
    <dbReference type="NCBI Taxonomy" id="3019553"/>
    <lineage>
        <taxon>Bacteria</taxon>
        <taxon>Pseudomonadati</taxon>
        <taxon>Pseudomonadota</taxon>
        <taxon>Betaproteobacteria</taxon>
        <taxon>Burkholderiales</taxon>
        <taxon>Sphaerotilaceae</taxon>
        <taxon>Roseateles</taxon>
    </lineage>
</organism>
<dbReference type="SUPFAM" id="SSF69572">
    <property type="entry name" value="Activating enzymes of the ubiquitin-like proteins"/>
    <property type="match status" value="1"/>
</dbReference>
<evidence type="ECO:0000313" key="3">
    <source>
        <dbReference type="EMBL" id="WIT12263.1"/>
    </source>
</evidence>
<evidence type="ECO:0000259" key="1">
    <source>
        <dbReference type="Pfam" id="PF00899"/>
    </source>
</evidence>
<dbReference type="Pfam" id="PF20590">
    <property type="entry name" value="DUF6791"/>
    <property type="match status" value="1"/>
</dbReference>
<proteinExistence type="predicted"/>
<gene>
    <name evidence="3" type="ORF">PFX98_01275</name>
</gene>
<dbReference type="GO" id="GO:0008641">
    <property type="term" value="F:ubiquitin-like modifier activating enzyme activity"/>
    <property type="evidence" value="ECO:0007669"/>
    <property type="project" value="InterPro"/>
</dbReference>
<feature type="domain" description="THIF-type NAD/FAD binding fold" evidence="1">
    <location>
        <begin position="179"/>
        <end position="305"/>
    </location>
</feature>
<dbReference type="CDD" id="cd01483">
    <property type="entry name" value="E1_enzyme_family"/>
    <property type="match status" value="1"/>
</dbReference>
<feature type="domain" description="DUF6791" evidence="2">
    <location>
        <begin position="11"/>
        <end position="165"/>
    </location>
</feature>
<dbReference type="Gene3D" id="3.40.50.720">
    <property type="entry name" value="NAD(P)-binding Rossmann-like Domain"/>
    <property type="match status" value="1"/>
</dbReference>
<evidence type="ECO:0000313" key="4">
    <source>
        <dbReference type="Proteomes" id="UP001177769"/>
    </source>
</evidence>
<dbReference type="NCBIfam" id="NF004805">
    <property type="entry name" value="PRK06153.1-4"/>
    <property type="match status" value="1"/>
</dbReference>
<dbReference type="Pfam" id="PF00899">
    <property type="entry name" value="ThiF"/>
    <property type="match status" value="1"/>
</dbReference>